<proteinExistence type="predicted"/>
<name>A0A919GK20_9ACTN</name>
<protein>
    <submittedName>
        <fullName evidence="2">Uncharacterized protein</fullName>
    </submittedName>
</protein>
<evidence type="ECO:0000256" key="1">
    <source>
        <dbReference type="SAM" id="Phobius"/>
    </source>
</evidence>
<keyword evidence="3" id="KW-1185">Reference proteome</keyword>
<reference evidence="2" key="1">
    <citation type="journal article" date="2014" name="Int. J. Syst. Evol. Microbiol.">
        <title>Complete genome sequence of Corynebacterium casei LMG S-19264T (=DSM 44701T), isolated from a smear-ripened cheese.</title>
        <authorList>
            <consortium name="US DOE Joint Genome Institute (JGI-PGF)"/>
            <person name="Walter F."/>
            <person name="Albersmeier A."/>
            <person name="Kalinowski J."/>
            <person name="Ruckert C."/>
        </authorList>
    </citation>
    <scope>NUCLEOTIDE SEQUENCE</scope>
    <source>
        <strain evidence="2">JCM 5069</strain>
    </source>
</reference>
<evidence type="ECO:0000313" key="3">
    <source>
        <dbReference type="Proteomes" id="UP000603708"/>
    </source>
</evidence>
<keyword evidence="1" id="KW-0812">Transmembrane</keyword>
<gene>
    <name evidence="2" type="ORF">GCM10018793_55390</name>
</gene>
<feature type="transmembrane region" description="Helical" evidence="1">
    <location>
        <begin position="40"/>
        <end position="62"/>
    </location>
</feature>
<dbReference type="AlphaFoldDB" id="A0A919GK20"/>
<keyword evidence="1" id="KW-1133">Transmembrane helix</keyword>
<comment type="caution">
    <text evidence="2">The sequence shown here is derived from an EMBL/GenBank/DDBJ whole genome shotgun (WGS) entry which is preliminary data.</text>
</comment>
<reference evidence="2" key="2">
    <citation type="submission" date="2020-09" db="EMBL/GenBank/DDBJ databases">
        <authorList>
            <person name="Sun Q."/>
            <person name="Ohkuma M."/>
        </authorList>
    </citation>
    <scope>NUCLEOTIDE SEQUENCE</scope>
    <source>
        <strain evidence="2">JCM 5069</strain>
    </source>
</reference>
<organism evidence="2 3">
    <name type="scientific">Streptomyces sulfonofaciens</name>
    <dbReference type="NCBI Taxonomy" id="68272"/>
    <lineage>
        <taxon>Bacteria</taxon>
        <taxon>Bacillati</taxon>
        <taxon>Actinomycetota</taxon>
        <taxon>Actinomycetes</taxon>
        <taxon>Kitasatosporales</taxon>
        <taxon>Streptomycetaceae</taxon>
        <taxon>Streptomyces</taxon>
    </lineage>
</organism>
<evidence type="ECO:0000313" key="2">
    <source>
        <dbReference type="EMBL" id="GHH85851.1"/>
    </source>
</evidence>
<accession>A0A919GK20</accession>
<keyword evidence="1" id="KW-0472">Membrane</keyword>
<dbReference type="Proteomes" id="UP000603708">
    <property type="component" value="Unassembled WGS sequence"/>
</dbReference>
<dbReference type="EMBL" id="BNCD01000020">
    <property type="protein sequence ID" value="GHH85851.1"/>
    <property type="molecule type" value="Genomic_DNA"/>
</dbReference>
<feature type="transmembrane region" description="Helical" evidence="1">
    <location>
        <begin position="74"/>
        <end position="93"/>
    </location>
</feature>
<sequence>MRRGAGCDACREAGCDACREARRDGAVCVPQPVEAVDDRLWAGGLGGAIVCPALLLGLLLLVDWGYGDLTEWRAVLWTGLAVLVFLVLFPPRITAGPGWLASRGLLGVRRVRTDRLVSVHCLGGVSQRVVLRDALGCRVELDARVLAANPHLWHRLRQDARASRARGCLTGGDAALLRLSERIDRETAASVFKVSGLE</sequence>